<dbReference type="InterPro" id="IPR029058">
    <property type="entry name" value="AB_hydrolase_fold"/>
</dbReference>
<organism evidence="3 4">
    <name type="scientific">Rhodovulum iodosum</name>
    <dbReference type="NCBI Taxonomy" id="68291"/>
    <lineage>
        <taxon>Bacteria</taxon>
        <taxon>Pseudomonadati</taxon>
        <taxon>Pseudomonadota</taxon>
        <taxon>Alphaproteobacteria</taxon>
        <taxon>Rhodobacterales</taxon>
        <taxon>Paracoccaceae</taxon>
        <taxon>Rhodovulum</taxon>
    </lineage>
</organism>
<evidence type="ECO:0000256" key="1">
    <source>
        <dbReference type="ARBA" id="ARBA00022801"/>
    </source>
</evidence>
<evidence type="ECO:0000259" key="2">
    <source>
        <dbReference type="Pfam" id="PF07859"/>
    </source>
</evidence>
<dbReference type="InterPro" id="IPR013094">
    <property type="entry name" value="AB_hydrolase_3"/>
</dbReference>
<evidence type="ECO:0000313" key="4">
    <source>
        <dbReference type="Proteomes" id="UP001560019"/>
    </source>
</evidence>
<sequence length="270" mass="29224">MSSDARKIDWDDAYANMPHIPGGADYPPRWAAAAEAFRATVRGETDLPYGDHPRQRFDLFLPEGAPRGLAVFVHGGYWLRFDKSLWSHLAAGPLARGWAVAMPSYRLAPEVAISQITADVARALPDIAARVDGPVALAGHSAGGHLVARMLCEDVALTGDVSARIQRAVSISPVSDLRPLRNTAMNADFKLTEEAARAESPVFHRPRPDVPVQVWVGGDERPVFLDQARWLAEAWPGAQLTVVPGKHHFDVIEGLEAPDSPLTEALLGGL</sequence>
<reference evidence="3 4" key="1">
    <citation type="submission" date="2024-06" db="EMBL/GenBank/DDBJ databases">
        <title>Genome of Rhodovulum iodosum, a marine photoferrotroph.</title>
        <authorList>
            <person name="Bianchini G."/>
            <person name="Nikeleit V."/>
            <person name="Kappler A."/>
            <person name="Bryce C."/>
            <person name="Sanchez-Baracaldo P."/>
        </authorList>
    </citation>
    <scope>NUCLEOTIDE SEQUENCE [LARGE SCALE GENOMIC DNA]</scope>
    <source>
        <strain evidence="3 4">UT/N1</strain>
    </source>
</reference>
<dbReference type="PANTHER" id="PTHR48081:SF33">
    <property type="entry name" value="KYNURENINE FORMAMIDASE"/>
    <property type="match status" value="1"/>
</dbReference>
<proteinExistence type="predicted"/>
<dbReference type="Proteomes" id="UP001560019">
    <property type="component" value="Unassembled WGS sequence"/>
</dbReference>
<dbReference type="SUPFAM" id="SSF53474">
    <property type="entry name" value="alpha/beta-Hydrolases"/>
    <property type="match status" value="1"/>
</dbReference>
<gene>
    <name evidence="3" type="ORF">Ga0609869_000769</name>
</gene>
<keyword evidence="4" id="KW-1185">Reference proteome</keyword>
<comment type="caution">
    <text evidence="3">The sequence shown here is derived from an EMBL/GenBank/DDBJ whole genome shotgun (WGS) entry which is preliminary data.</text>
</comment>
<keyword evidence="1" id="KW-0378">Hydrolase</keyword>
<dbReference type="Gene3D" id="3.40.50.1820">
    <property type="entry name" value="alpha/beta hydrolase"/>
    <property type="match status" value="1"/>
</dbReference>
<dbReference type="EMBL" id="JBEHHI010000001">
    <property type="protein sequence ID" value="MEX5727416.1"/>
    <property type="molecule type" value="Genomic_DNA"/>
</dbReference>
<dbReference type="PANTHER" id="PTHR48081">
    <property type="entry name" value="AB HYDROLASE SUPERFAMILY PROTEIN C4A8.06C"/>
    <property type="match status" value="1"/>
</dbReference>
<feature type="domain" description="Alpha/beta hydrolase fold-3" evidence="2">
    <location>
        <begin position="71"/>
        <end position="186"/>
    </location>
</feature>
<evidence type="ECO:0000313" key="3">
    <source>
        <dbReference type="EMBL" id="MEX5727416.1"/>
    </source>
</evidence>
<protein>
    <submittedName>
        <fullName evidence="3">Arylformamidase</fullName>
    </submittedName>
</protein>
<name>A0ABV3XQ13_9RHOB</name>
<dbReference type="Pfam" id="PF07859">
    <property type="entry name" value="Abhydrolase_3"/>
    <property type="match status" value="1"/>
</dbReference>
<dbReference type="InterPro" id="IPR050300">
    <property type="entry name" value="GDXG_lipolytic_enzyme"/>
</dbReference>
<accession>A0ABV3XQ13</accession>